<dbReference type="InterPro" id="IPR006439">
    <property type="entry name" value="HAD-SF_hydro_IA"/>
</dbReference>
<dbReference type="Gene3D" id="3.40.50.1000">
    <property type="entry name" value="HAD superfamily/HAD-like"/>
    <property type="match status" value="1"/>
</dbReference>
<dbReference type="EMBL" id="CP002869">
    <property type="protein sequence ID" value="AEI38817.1"/>
    <property type="molecule type" value="Genomic_DNA"/>
</dbReference>
<dbReference type="SFLD" id="SFLDS00003">
    <property type="entry name" value="Haloacid_Dehalogenase"/>
    <property type="match status" value="1"/>
</dbReference>
<dbReference type="PANTHER" id="PTHR43434:SF13">
    <property type="entry name" value="PHOSPHOGLYCOLATE PHOSPHATASE"/>
    <property type="match status" value="1"/>
</dbReference>
<protein>
    <submittedName>
        <fullName evidence="1">Phosphoglycolate phosphatase</fullName>
    </submittedName>
</protein>
<dbReference type="SFLD" id="SFLDG01129">
    <property type="entry name" value="C1.5:_HAD__Beta-PGM__Phosphata"/>
    <property type="match status" value="1"/>
</dbReference>
<dbReference type="GO" id="GO:0005829">
    <property type="term" value="C:cytosol"/>
    <property type="evidence" value="ECO:0007669"/>
    <property type="project" value="TreeGrafter"/>
</dbReference>
<evidence type="ECO:0000313" key="2">
    <source>
        <dbReference type="Proteomes" id="UP000006620"/>
    </source>
</evidence>
<accession>F8FKV7</accession>
<dbReference type="Pfam" id="PF13419">
    <property type="entry name" value="HAD_2"/>
    <property type="match status" value="1"/>
</dbReference>
<name>F8FKV7_PAEMK</name>
<dbReference type="GO" id="GO:0006281">
    <property type="term" value="P:DNA repair"/>
    <property type="evidence" value="ECO:0007669"/>
    <property type="project" value="TreeGrafter"/>
</dbReference>
<dbReference type="InterPro" id="IPR023198">
    <property type="entry name" value="PGP-like_dom2"/>
</dbReference>
<proteinExistence type="predicted"/>
<organism evidence="1 2">
    <name type="scientific">Paenibacillus mucilaginosus (strain KNP414)</name>
    <dbReference type="NCBI Taxonomy" id="1036673"/>
    <lineage>
        <taxon>Bacteria</taxon>
        <taxon>Bacillati</taxon>
        <taxon>Bacillota</taxon>
        <taxon>Bacilli</taxon>
        <taxon>Bacillales</taxon>
        <taxon>Paenibacillaceae</taxon>
        <taxon>Paenibacillus</taxon>
    </lineage>
</organism>
<dbReference type="PANTHER" id="PTHR43434">
    <property type="entry name" value="PHOSPHOGLYCOLATE PHOSPHATASE"/>
    <property type="match status" value="1"/>
</dbReference>
<dbReference type="InterPro" id="IPR036412">
    <property type="entry name" value="HAD-like_sf"/>
</dbReference>
<dbReference type="RefSeq" id="WP_013913983.1">
    <property type="nucleotide sequence ID" value="NC_015690.1"/>
</dbReference>
<dbReference type="HOGENOM" id="CLU_045011_19_3_9"/>
<reference evidence="1 2" key="2">
    <citation type="journal article" date="2013" name="Genome Announc.">
        <title>Genome Sequence of Growth-Improving Paenibacillus mucilaginosus Strain KNP414.</title>
        <authorList>
            <person name="Lu J.J."/>
            <person name="Wang J.F."/>
            <person name="Hu X.F."/>
        </authorList>
    </citation>
    <scope>NUCLEOTIDE SEQUENCE [LARGE SCALE GENOMIC DNA]</scope>
    <source>
        <strain evidence="1 2">KNP414</strain>
    </source>
</reference>
<dbReference type="Proteomes" id="UP000006620">
    <property type="component" value="Chromosome"/>
</dbReference>
<dbReference type="Gene3D" id="1.10.150.240">
    <property type="entry name" value="Putative phosphatase, domain 2"/>
    <property type="match status" value="1"/>
</dbReference>
<dbReference type="AlphaFoldDB" id="F8FKV7"/>
<dbReference type="KEGG" id="pms:KNP414_00166"/>
<dbReference type="InterPro" id="IPR050155">
    <property type="entry name" value="HAD-like_hydrolase_sf"/>
</dbReference>
<dbReference type="InterPro" id="IPR023214">
    <property type="entry name" value="HAD_sf"/>
</dbReference>
<dbReference type="NCBIfam" id="TIGR01549">
    <property type="entry name" value="HAD-SF-IA-v1"/>
    <property type="match status" value="1"/>
</dbReference>
<dbReference type="PATRIC" id="fig|1036673.3.peg.155"/>
<dbReference type="InterPro" id="IPR041492">
    <property type="entry name" value="HAD_2"/>
</dbReference>
<dbReference type="GO" id="GO:0008967">
    <property type="term" value="F:phosphoglycolate phosphatase activity"/>
    <property type="evidence" value="ECO:0007669"/>
    <property type="project" value="TreeGrafter"/>
</dbReference>
<reference evidence="2" key="1">
    <citation type="submission" date="2011-06" db="EMBL/GenBank/DDBJ databases">
        <title>Complete genome sequence of Paenibacillus mucilaginosus KNP414.</title>
        <authorList>
            <person name="Wang J."/>
            <person name="Hu S."/>
            <person name="Hu X."/>
            <person name="Zhang B."/>
            <person name="Dong D."/>
            <person name="Zhang S."/>
            <person name="Zhao K."/>
            <person name="Wu D."/>
        </authorList>
    </citation>
    <scope>NUCLEOTIDE SEQUENCE [LARGE SCALE GENOMIC DNA]</scope>
    <source>
        <strain evidence="2">KNP414</strain>
    </source>
</reference>
<sequence>MKKTVIFDFDGTLVASRDLAVRLFNELSGTYGYRRIQEEEIPALAALSVPDRLRAIGCPMYKLPSLLFEIKRRYKQAVTELEPVDGMPEVMRELRSRGIRTGILSSNRPDNIRTFLGRGGWDEPDFLFTATNLFGKDRAIRSLLRAERLQPEEVLYVGDELRDIEACRRVSLPVAAVTWGYDAEDLLRGAAPDHVLGRPRELLELV</sequence>
<dbReference type="SUPFAM" id="SSF56784">
    <property type="entry name" value="HAD-like"/>
    <property type="match status" value="1"/>
</dbReference>
<gene>
    <name evidence="1" type="ordered locus">KNP414_00166</name>
</gene>
<evidence type="ECO:0000313" key="1">
    <source>
        <dbReference type="EMBL" id="AEI38817.1"/>
    </source>
</evidence>